<evidence type="ECO:0000313" key="3">
    <source>
        <dbReference type="Proteomes" id="UP000568109"/>
    </source>
</evidence>
<feature type="transmembrane region" description="Helical" evidence="1">
    <location>
        <begin position="147"/>
        <end position="167"/>
    </location>
</feature>
<protein>
    <submittedName>
        <fullName evidence="2">Bax inhibitor-1/YccA family protein</fullName>
    </submittedName>
</protein>
<accession>A0A851H9N6</accession>
<name>A0A851H9N6_9MOLU</name>
<dbReference type="EMBL" id="JABUOH010000019">
    <property type="protein sequence ID" value="NWN45587.1"/>
    <property type="molecule type" value="Genomic_DNA"/>
</dbReference>
<organism evidence="2 3">
    <name type="scientific">Candidatus Phytoplasma pruni</name>
    <dbReference type="NCBI Taxonomy" id="479893"/>
    <lineage>
        <taxon>Bacteria</taxon>
        <taxon>Bacillati</taxon>
        <taxon>Mycoplasmatota</taxon>
        <taxon>Mollicutes</taxon>
        <taxon>Acholeplasmatales</taxon>
        <taxon>Acholeplasmataceae</taxon>
        <taxon>Candidatus Phytoplasma</taxon>
        <taxon>16SrIII (X-disease group)</taxon>
    </lineage>
</organism>
<evidence type="ECO:0000256" key="1">
    <source>
        <dbReference type="SAM" id="Phobius"/>
    </source>
</evidence>
<dbReference type="RefSeq" id="WP_178733988.1">
    <property type="nucleotide sequence ID" value="NZ_JABUOH010000019.1"/>
</dbReference>
<evidence type="ECO:0000313" key="2">
    <source>
        <dbReference type="EMBL" id="NWN45587.1"/>
    </source>
</evidence>
<reference evidence="2 3" key="1">
    <citation type="submission" date="2020-06" db="EMBL/GenBank/DDBJ databases">
        <title>Draft genome sequence of Candidatus Phytoplasma pruni (X-disease group, subgroup 16SrIII-B) strain ChTDIII from Argentina.</title>
        <authorList>
            <person name="Fernandez F.D."/>
            <person name="Zuebert C."/>
            <person name="Huettel B."/>
            <person name="Kube M."/>
            <person name="Conci L.R."/>
        </authorList>
    </citation>
    <scope>NUCLEOTIDE SEQUENCE [LARGE SCALE GENOMIC DNA]</scope>
    <source>
        <strain evidence="2 3">ChTDIII</strain>
    </source>
</reference>
<gene>
    <name evidence="2" type="ORF">HR065_00610</name>
</gene>
<keyword evidence="1" id="KW-0812">Transmembrane</keyword>
<feature type="transmembrane region" description="Helical" evidence="1">
    <location>
        <begin position="248"/>
        <end position="269"/>
    </location>
</feature>
<feature type="transmembrane region" description="Helical" evidence="1">
    <location>
        <begin position="223"/>
        <end position="243"/>
    </location>
</feature>
<dbReference type="AlphaFoldDB" id="A0A851H9N6"/>
<feature type="transmembrane region" description="Helical" evidence="1">
    <location>
        <begin position="289"/>
        <end position="310"/>
    </location>
</feature>
<sequence length="331" mass="38126">MINIFDRLLNPSKRVKRLLKQPPKDDIDRLLTKKMKALQKNNLLEKTDQAVTYKSVMFKLSLLLVITITIGFLTYRQFSSIEGLKSFAHNFTLICDKLDFIENAFNNDAQKKDVYAFLVLFLPMGIFFLSAILWAIGFFSFRPLLKIGTIFLSLAIGFFFGSFLSLLAFRGKAFQHVNKMQTGINIVVLLFTVPLVGTILVLVFMSLLYFLHKKTIPSRFLKTVQTLFIVSLIVFFISLLCVFSTKWYINIIAFLLALFSVFIGAWMWVIALDVVDKFVKEQIPQKYEWIVISLLLIAILQIFTSIFKMVSILYRLSTEKDNSSPKKANKN</sequence>
<feature type="transmembrane region" description="Helical" evidence="1">
    <location>
        <begin position="114"/>
        <end position="141"/>
    </location>
</feature>
<feature type="transmembrane region" description="Helical" evidence="1">
    <location>
        <begin position="56"/>
        <end position="75"/>
    </location>
</feature>
<keyword evidence="1" id="KW-1133">Transmembrane helix</keyword>
<dbReference type="Proteomes" id="UP000568109">
    <property type="component" value="Unassembled WGS sequence"/>
</dbReference>
<comment type="caution">
    <text evidence="2">The sequence shown here is derived from an EMBL/GenBank/DDBJ whole genome shotgun (WGS) entry which is preliminary data.</text>
</comment>
<keyword evidence="3" id="KW-1185">Reference proteome</keyword>
<feature type="transmembrane region" description="Helical" evidence="1">
    <location>
        <begin position="187"/>
        <end position="211"/>
    </location>
</feature>
<keyword evidence="1" id="KW-0472">Membrane</keyword>
<proteinExistence type="predicted"/>